<keyword evidence="4" id="KW-1185">Reference proteome</keyword>
<feature type="chain" id="PRO_5007727286" evidence="1">
    <location>
        <begin position="20"/>
        <end position="215"/>
    </location>
</feature>
<proteinExistence type="predicted"/>
<dbReference type="Gene3D" id="1.10.720.30">
    <property type="entry name" value="SAP domain"/>
    <property type="match status" value="1"/>
</dbReference>
<dbReference type="InterPro" id="IPR019345">
    <property type="entry name" value="ARMET_C"/>
</dbReference>
<feature type="signal peptide" evidence="1">
    <location>
        <begin position="1"/>
        <end position="19"/>
    </location>
</feature>
<name>S9WF29_9TRYP</name>
<organism evidence="3 4">
    <name type="scientific">Angomonas deanei</name>
    <dbReference type="NCBI Taxonomy" id="59799"/>
    <lineage>
        <taxon>Eukaryota</taxon>
        <taxon>Discoba</taxon>
        <taxon>Euglenozoa</taxon>
        <taxon>Kinetoplastea</taxon>
        <taxon>Metakinetoplastina</taxon>
        <taxon>Trypanosomatida</taxon>
        <taxon>Trypanosomatidae</taxon>
        <taxon>Strigomonadinae</taxon>
        <taxon>Angomonas</taxon>
    </lineage>
</organism>
<dbReference type="SUPFAM" id="SSF68906">
    <property type="entry name" value="SAP domain"/>
    <property type="match status" value="1"/>
</dbReference>
<dbReference type="Proteomes" id="UP000515908">
    <property type="component" value="Chromosome 03"/>
</dbReference>
<dbReference type="EMBL" id="LR877147">
    <property type="protein sequence ID" value="CAD2214529.1"/>
    <property type="molecule type" value="Genomic_DNA"/>
</dbReference>
<sequence>MRKLFIVAVLFALLIAVNASLTEDDFKKMKMKDLRIFLSSRGLECVGCLEKSDFVRLAFQNKDKQPLASATKREIPEGKFWEVWEANAKTKCEEAVKKRGGDPASKPFSDVCHTIEKAVEGYFMQNGRQVATKLKKQPLQLLKTSYKDIYYDAGLRLLEKLSNHCLSTPDQQKKCSSMSNVMKLLEDEGFKVYITNVGIENTNPMYDIIDDAADL</sequence>
<gene>
    <name evidence="3" type="ORF">ADEAN_000197600</name>
</gene>
<dbReference type="Pfam" id="PF10208">
    <property type="entry name" value="ARMET_C"/>
    <property type="match status" value="1"/>
</dbReference>
<reference evidence="3 4" key="1">
    <citation type="submission" date="2020-08" db="EMBL/GenBank/DDBJ databases">
        <authorList>
            <person name="Newling K."/>
            <person name="Davey J."/>
            <person name="Forrester S."/>
        </authorList>
    </citation>
    <scope>NUCLEOTIDE SEQUENCE [LARGE SCALE GENOMIC DNA]</scope>
    <source>
        <strain evidence="4">Crithidia deanei Carvalho (ATCC PRA-265)</strain>
    </source>
</reference>
<evidence type="ECO:0000259" key="2">
    <source>
        <dbReference type="Pfam" id="PF10208"/>
    </source>
</evidence>
<evidence type="ECO:0000313" key="3">
    <source>
        <dbReference type="EMBL" id="CAD2214529.1"/>
    </source>
</evidence>
<dbReference type="VEuPathDB" id="TriTrypDB:ADEAN_000197600"/>
<accession>S9WF29</accession>
<evidence type="ECO:0000313" key="4">
    <source>
        <dbReference type="Proteomes" id="UP000515908"/>
    </source>
</evidence>
<dbReference type="AlphaFoldDB" id="S9WF29"/>
<dbReference type="InterPro" id="IPR036361">
    <property type="entry name" value="SAP_dom_sf"/>
</dbReference>
<feature type="domain" description="ARMET C-terminal" evidence="2">
    <location>
        <begin position="24"/>
        <end position="63"/>
    </location>
</feature>
<dbReference type="OrthoDB" id="5597848at2759"/>
<keyword evidence="1" id="KW-0732">Signal</keyword>
<protein>
    <submittedName>
        <fullName evidence="3">Degradation arginine-rich protein for mis-folding, putative</fullName>
    </submittedName>
</protein>
<evidence type="ECO:0000256" key="1">
    <source>
        <dbReference type="SAM" id="SignalP"/>
    </source>
</evidence>